<evidence type="ECO:0000313" key="1">
    <source>
        <dbReference type="EMBL" id="VDP04741.1"/>
    </source>
</evidence>
<protein>
    <submittedName>
        <fullName evidence="1">Uncharacterized protein</fullName>
    </submittedName>
</protein>
<evidence type="ECO:0000313" key="2">
    <source>
        <dbReference type="Proteomes" id="UP000277204"/>
    </source>
</evidence>
<name>A0A183MB38_9TREM</name>
<keyword evidence="2" id="KW-1185">Reference proteome</keyword>
<dbReference type="Proteomes" id="UP000277204">
    <property type="component" value="Unassembled WGS sequence"/>
</dbReference>
<organism evidence="1 2">
    <name type="scientific">Schistosoma margrebowiei</name>
    <dbReference type="NCBI Taxonomy" id="48269"/>
    <lineage>
        <taxon>Eukaryota</taxon>
        <taxon>Metazoa</taxon>
        <taxon>Spiralia</taxon>
        <taxon>Lophotrochozoa</taxon>
        <taxon>Platyhelminthes</taxon>
        <taxon>Trematoda</taxon>
        <taxon>Digenea</taxon>
        <taxon>Strigeidida</taxon>
        <taxon>Schistosomatoidea</taxon>
        <taxon>Schistosomatidae</taxon>
        <taxon>Schistosoma</taxon>
    </lineage>
</organism>
<dbReference type="AlphaFoldDB" id="A0A183MB38"/>
<accession>A0A183MB38</accession>
<gene>
    <name evidence="1" type="ORF">SMRZ_LOCUS13261</name>
</gene>
<proteinExistence type="predicted"/>
<dbReference type="EMBL" id="UZAI01009491">
    <property type="protein sequence ID" value="VDP04741.1"/>
    <property type="molecule type" value="Genomic_DNA"/>
</dbReference>
<sequence>MVFAFGITDCSAYFTTRHLVSRLLYHDVLIVDQLSRIHFQQHRVMDPIFHDVHHLNICVSVVPHVTHVNFCLPRNIYK</sequence>
<reference evidence="1 2" key="1">
    <citation type="submission" date="2018-11" db="EMBL/GenBank/DDBJ databases">
        <authorList>
            <consortium name="Pathogen Informatics"/>
        </authorList>
    </citation>
    <scope>NUCLEOTIDE SEQUENCE [LARGE SCALE GENOMIC DNA]</scope>
    <source>
        <strain evidence="1 2">Zambia</strain>
    </source>
</reference>